<keyword evidence="5" id="KW-0456">Lyase</keyword>
<dbReference type="InterPro" id="IPR008258">
    <property type="entry name" value="Transglycosylase_SLT_dom_1"/>
</dbReference>
<evidence type="ECO:0000256" key="1">
    <source>
        <dbReference type="ARBA" id="ARBA00007734"/>
    </source>
</evidence>
<dbReference type="GO" id="GO:0016020">
    <property type="term" value="C:membrane"/>
    <property type="evidence" value="ECO:0007669"/>
    <property type="project" value="InterPro"/>
</dbReference>
<dbReference type="AlphaFoldDB" id="A0AAW6RJE4"/>
<dbReference type="SUPFAM" id="SSF53955">
    <property type="entry name" value="Lysozyme-like"/>
    <property type="match status" value="1"/>
</dbReference>
<proteinExistence type="inferred from homology"/>
<dbReference type="Pfam" id="PF01464">
    <property type="entry name" value="SLT"/>
    <property type="match status" value="1"/>
</dbReference>
<keyword evidence="3" id="KW-0732">Signal</keyword>
<feature type="signal peptide" evidence="3">
    <location>
        <begin position="1"/>
        <end position="29"/>
    </location>
</feature>
<dbReference type="EC" id="4.2.2.n1" evidence="5"/>
<keyword evidence="6" id="KW-1185">Reference proteome</keyword>
<evidence type="ECO:0000256" key="2">
    <source>
        <dbReference type="SAM" id="MobiDB-lite"/>
    </source>
</evidence>
<accession>A0AAW6RJE4</accession>
<dbReference type="GO" id="GO:0008933">
    <property type="term" value="F:peptidoglycan lytic transglycosylase activity"/>
    <property type="evidence" value="ECO:0007669"/>
    <property type="project" value="InterPro"/>
</dbReference>
<evidence type="ECO:0000259" key="4">
    <source>
        <dbReference type="Pfam" id="PF01464"/>
    </source>
</evidence>
<evidence type="ECO:0000256" key="3">
    <source>
        <dbReference type="SAM" id="SignalP"/>
    </source>
</evidence>
<protein>
    <submittedName>
        <fullName evidence="5">Lytic transglycosylase domain-containing protein</fullName>
        <ecNumber evidence="5">4.2.2.n1</ecNumber>
    </submittedName>
</protein>
<feature type="region of interest" description="Disordered" evidence="2">
    <location>
        <begin position="252"/>
        <end position="279"/>
    </location>
</feature>
<dbReference type="PANTHER" id="PTHR37423">
    <property type="entry name" value="SOLUBLE LYTIC MUREIN TRANSGLYCOSYLASE-RELATED"/>
    <property type="match status" value="1"/>
</dbReference>
<feature type="chain" id="PRO_5043487807" evidence="3">
    <location>
        <begin position="30"/>
        <end position="279"/>
    </location>
</feature>
<comment type="caution">
    <text evidence="5">The sequence shown here is derived from an EMBL/GenBank/DDBJ whole genome shotgun (WGS) entry which is preliminary data.</text>
</comment>
<name>A0AAW6RJE4_9BURK</name>
<dbReference type="CDD" id="cd00254">
    <property type="entry name" value="LT-like"/>
    <property type="match status" value="1"/>
</dbReference>
<dbReference type="EMBL" id="JARVII010000002">
    <property type="protein sequence ID" value="MDG9698376.1"/>
    <property type="molecule type" value="Genomic_DNA"/>
</dbReference>
<dbReference type="PROSITE" id="PS00922">
    <property type="entry name" value="TRANSGLYCOSYLASE"/>
    <property type="match status" value="1"/>
</dbReference>
<dbReference type="InterPro" id="IPR023346">
    <property type="entry name" value="Lysozyme-like_dom_sf"/>
</dbReference>
<evidence type="ECO:0000313" key="5">
    <source>
        <dbReference type="EMBL" id="MDG9698376.1"/>
    </source>
</evidence>
<dbReference type="PANTHER" id="PTHR37423:SF2">
    <property type="entry name" value="MEMBRANE-BOUND LYTIC MUREIN TRANSGLYCOSYLASE C"/>
    <property type="match status" value="1"/>
</dbReference>
<dbReference type="GO" id="GO:0000270">
    <property type="term" value="P:peptidoglycan metabolic process"/>
    <property type="evidence" value="ECO:0007669"/>
    <property type="project" value="InterPro"/>
</dbReference>
<dbReference type="RefSeq" id="WP_279523499.1">
    <property type="nucleotide sequence ID" value="NZ_JARVII010000002.1"/>
</dbReference>
<sequence>MKPSFPLPCLLCRVALPALALAWSAQARADLWMHVDAAGAIYFSAEPLGTPGQFLVKGASMERLAQIKDATTRLKEINRHAPLPQGMARLETSPRYHAVQPHLRDAARKYALDYGLLKAVAAAESSFNPGAVSHAGAVGLMQLMPATARQYGVQADGLADPRTNIEAGARHLNYLLQKFEGRPALAIAAYNAGEGAVRRAGNRVPDYRETQGYVQKVMHLYGAFRPQAPGQVSPAIAAAELGAPSWLRVALPAASGADGPGPASDSDAAGRAQADAPAS</sequence>
<feature type="domain" description="Transglycosylase SLT" evidence="4">
    <location>
        <begin position="105"/>
        <end position="206"/>
    </location>
</feature>
<dbReference type="InterPro" id="IPR000189">
    <property type="entry name" value="Transglyc_AS"/>
</dbReference>
<comment type="similarity">
    <text evidence="1">Belongs to the transglycosylase Slt family.</text>
</comment>
<gene>
    <name evidence="5" type="ORF">QB898_01345</name>
</gene>
<dbReference type="Proteomes" id="UP001237156">
    <property type="component" value="Unassembled WGS sequence"/>
</dbReference>
<organism evidence="5 6">
    <name type="scientific">Ottowia cancrivicina</name>
    <dbReference type="NCBI Taxonomy" id="3040346"/>
    <lineage>
        <taxon>Bacteria</taxon>
        <taxon>Pseudomonadati</taxon>
        <taxon>Pseudomonadota</taxon>
        <taxon>Betaproteobacteria</taxon>
        <taxon>Burkholderiales</taxon>
        <taxon>Comamonadaceae</taxon>
        <taxon>Ottowia</taxon>
    </lineage>
</organism>
<reference evidence="5 6" key="1">
    <citation type="submission" date="2023-04" db="EMBL/GenBank/DDBJ databases">
        <title>Ottowia paracancer sp. nov., isolated from human stomach.</title>
        <authorList>
            <person name="Song Y."/>
        </authorList>
    </citation>
    <scope>NUCLEOTIDE SEQUENCE [LARGE SCALE GENOMIC DNA]</scope>
    <source>
        <strain evidence="5 6">10c7w1</strain>
    </source>
</reference>
<evidence type="ECO:0000313" key="6">
    <source>
        <dbReference type="Proteomes" id="UP001237156"/>
    </source>
</evidence>
<dbReference type="Gene3D" id="1.10.530.10">
    <property type="match status" value="1"/>
</dbReference>